<dbReference type="EMBL" id="JBHSFK010000007">
    <property type="protein sequence ID" value="MFC4500450.1"/>
    <property type="molecule type" value="Genomic_DNA"/>
</dbReference>
<protein>
    <recommendedName>
        <fullName evidence="3">PLAT domain-containing protein</fullName>
    </recommendedName>
</protein>
<dbReference type="RefSeq" id="WP_381170255.1">
    <property type="nucleotide sequence ID" value="NZ_JBHSFK010000007.1"/>
</dbReference>
<evidence type="ECO:0000313" key="2">
    <source>
        <dbReference type="Proteomes" id="UP001595839"/>
    </source>
</evidence>
<name>A0ABV9AP22_9ACTN</name>
<proteinExistence type="predicted"/>
<accession>A0ABV9AP22</accession>
<dbReference type="Proteomes" id="UP001595839">
    <property type="component" value="Unassembled WGS sequence"/>
</dbReference>
<evidence type="ECO:0000313" key="1">
    <source>
        <dbReference type="EMBL" id="MFC4500450.1"/>
    </source>
</evidence>
<sequence length="153" mass="16794">MSALTVGPAYAVDSACSGYQDKTFSTPGSDVHVAINLCIEHYSEGGYMATAYYTWSGGGGTDLDDNRKFDQFDLQVRVEQHDPDDGDIVKASRVCDLRYDINTTSVWNGTCQKWYSHSRALTWSADGTVTYDIDRDGKGTLPAWNLGGSSRID</sequence>
<organism evidence="1 2">
    <name type="scientific">Streptomyces vulcanius</name>
    <dbReference type="NCBI Taxonomy" id="1441876"/>
    <lineage>
        <taxon>Bacteria</taxon>
        <taxon>Bacillati</taxon>
        <taxon>Actinomycetota</taxon>
        <taxon>Actinomycetes</taxon>
        <taxon>Kitasatosporales</taxon>
        <taxon>Streptomycetaceae</taxon>
        <taxon>Streptomyces</taxon>
    </lineage>
</organism>
<keyword evidence="2" id="KW-1185">Reference proteome</keyword>
<comment type="caution">
    <text evidence="1">The sequence shown here is derived from an EMBL/GenBank/DDBJ whole genome shotgun (WGS) entry which is preliminary data.</text>
</comment>
<reference evidence="2" key="1">
    <citation type="journal article" date="2019" name="Int. J. Syst. Evol. Microbiol.">
        <title>The Global Catalogue of Microorganisms (GCM) 10K type strain sequencing project: providing services to taxonomists for standard genome sequencing and annotation.</title>
        <authorList>
            <consortium name="The Broad Institute Genomics Platform"/>
            <consortium name="The Broad Institute Genome Sequencing Center for Infectious Disease"/>
            <person name="Wu L."/>
            <person name="Ma J."/>
        </authorList>
    </citation>
    <scope>NUCLEOTIDE SEQUENCE [LARGE SCALE GENOMIC DNA]</scope>
    <source>
        <strain evidence="2">CGMCC 4.7177</strain>
    </source>
</reference>
<evidence type="ECO:0008006" key="3">
    <source>
        <dbReference type="Google" id="ProtNLM"/>
    </source>
</evidence>
<gene>
    <name evidence="1" type="ORF">ACFPIH_13055</name>
</gene>